<dbReference type="EMBL" id="JAIQUM010000048">
    <property type="protein sequence ID" value="MBZ5752167.1"/>
    <property type="molecule type" value="Genomic_DNA"/>
</dbReference>
<evidence type="ECO:0000259" key="8">
    <source>
        <dbReference type="PROSITE" id="PS50928"/>
    </source>
</evidence>
<dbReference type="Gene3D" id="1.10.3720.10">
    <property type="entry name" value="MetI-like"/>
    <property type="match status" value="1"/>
</dbReference>
<evidence type="ECO:0000256" key="6">
    <source>
        <dbReference type="ARBA" id="ARBA00023136"/>
    </source>
</evidence>
<evidence type="ECO:0000256" key="1">
    <source>
        <dbReference type="ARBA" id="ARBA00004651"/>
    </source>
</evidence>
<dbReference type="RefSeq" id="WP_224140630.1">
    <property type="nucleotide sequence ID" value="NZ_JAIQUM010000048.1"/>
</dbReference>
<keyword evidence="2 7" id="KW-0813">Transport</keyword>
<dbReference type="Pfam" id="PF00528">
    <property type="entry name" value="BPD_transp_1"/>
    <property type="match status" value="1"/>
</dbReference>
<dbReference type="CDD" id="cd06261">
    <property type="entry name" value="TM_PBP2"/>
    <property type="match status" value="1"/>
</dbReference>
<comment type="caution">
    <text evidence="9">The sequence shown here is derived from an EMBL/GenBank/DDBJ whole genome shotgun (WGS) entry which is preliminary data.</text>
</comment>
<dbReference type="PANTHER" id="PTHR43744">
    <property type="entry name" value="ABC TRANSPORTER PERMEASE PROTEIN MG189-RELATED-RELATED"/>
    <property type="match status" value="1"/>
</dbReference>
<feature type="transmembrane region" description="Helical" evidence="7">
    <location>
        <begin position="12"/>
        <end position="31"/>
    </location>
</feature>
<evidence type="ECO:0000256" key="4">
    <source>
        <dbReference type="ARBA" id="ARBA00022692"/>
    </source>
</evidence>
<evidence type="ECO:0000313" key="10">
    <source>
        <dbReference type="Proteomes" id="UP001165287"/>
    </source>
</evidence>
<dbReference type="InterPro" id="IPR035906">
    <property type="entry name" value="MetI-like_sf"/>
</dbReference>
<comment type="subcellular location">
    <subcellularLocation>
        <location evidence="1 7">Cell membrane</location>
        <topology evidence="1 7">Multi-pass membrane protein</topology>
    </subcellularLocation>
</comment>
<keyword evidence="10" id="KW-1185">Reference proteome</keyword>
<feature type="transmembrane region" description="Helical" evidence="7">
    <location>
        <begin position="175"/>
        <end position="200"/>
    </location>
</feature>
<keyword evidence="3" id="KW-1003">Cell membrane</keyword>
<sequence>MKPLSVLNRSLLALACFSVFMPFLWMIITSLKPDNEVFTMDWIGSRLAWENYEKAWNFFPFGTFFLNSLIVSILGTLLVLITSSLSGYAFSRLRFRGRDKLFGAYLITLMVPQQVVVVPMFLLMKELGWVNSYWALIIPWAFTAFGTFLLRQFYLTIPFEVDEAARIDGCSHFGVYWRILLPLLKPGLATLAVFTFIGYWNSFLWPLIITNEEALYTLPLGLQMFHGQYSTQWNLLMAASTMATLPSFIVYLIAQRYIVEGISSSGLGGR</sequence>
<proteinExistence type="inferred from homology"/>
<evidence type="ECO:0000256" key="5">
    <source>
        <dbReference type="ARBA" id="ARBA00022989"/>
    </source>
</evidence>
<keyword evidence="4 7" id="KW-0812">Transmembrane</keyword>
<evidence type="ECO:0000256" key="7">
    <source>
        <dbReference type="RuleBase" id="RU363032"/>
    </source>
</evidence>
<feature type="domain" description="ABC transmembrane type-1" evidence="8">
    <location>
        <begin position="65"/>
        <end position="254"/>
    </location>
</feature>
<organism evidence="9 10">
    <name type="scientific">Metabacillus rhizolycopersici</name>
    <dbReference type="NCBI Taxonomy" id="2875709"/>
    <lineage>
        <taxon>Bacteria</taxon>
        <taxon>Bacillati</taxon>
        <taxon>Bacillota</taxon>
        <taxon>Bacilli</taxon>
        <taxon>Bacillales</taxon>
        <taxon>Bacillaceae</taxon>
        <taxon>Metabacillus</taxon>
    </lineage>
</organism>
<name>A0ABS7UV30_9BACI</name>
<feature type="transmembrane region" description="Helical" evidence="7">
    <location>
        <begin position="102"/>
        <end position="121"/>
    </location>
</feature>
<evidence type="ECO:0000313" key="9">
    <source>
        <dbReference type="EMBL" id="MBZ5752167.1"/>
    </source>
</evidence>
<gene>
    <name evidence="9" type="ORF">K9V48_18395</name>
</gene>
<evidence type="ECO:0000256" key="3">
    <source>
        <dbReference type="ARBA" id="ARBA00022475"/>
    </source>
</evidence>
<keyword evidence="6 7" id="KW-0472">Membrane</keyword>
<evidence type="ECO:0000256" key="2">
    <source>
        <dbReference type="ARBA" id="ARBA00022448"/>
    </source>
</evidence>
<dbReference type="PROSITE" id="PS50928">
    <property type="entry name" value="ABC_TM1"/>
    <property type="match status" value="1"/>
</dbReference>
<dbReference type="PANTHER" id="PTHR43744:SF12">
    <property type="entry name" value="ABC TRANSPORTER PERMEASE PROTEIN MG189-RELATED"/>
    <property type="match status" value="1"/>
</dbReference>
<accession>A0ABS7UV30</accession>
<comment type="similarity">
    <text evidence="7">Belongs to the binding-protein-dependent transport system permease family.</text>
</comment>
<dbReference type="InterPro" id="IPR000515">
    <property type="entry name" value="MetI-like"/>
</dbReference>
<dbReference type="Proteomes" id="UP001165287">
    <property type="component" value="Unassembled WGS sequence"/>
</dbReference>
<reference evidence="9" key="1">
    <citation type="submission" date="2024-05" db="EMBL/GenBank/DDBJ databases">
        <title>Metabacillus sp. nov., isolated from the rhizosphere soil of tomato plants.</title>
        <authorList>
            <person name="Ma R."/>
        </authorList>
    </citation>
    <scope>NUCLEOTIDE SEQUENCE</scope>
    <source>
        <strain evidence="9">DBTR6</strain>
    </source>
</reference>
<protein>
    <submittedName>
        <fullName evidence="9">Carbohydrate ABC transporter permease</fullName>
    </submittedName>
</protein>
<feature type="transmembrane region" description="Helical" evidence="7">
    <location>
        <begin position="133"/>
        <end position="154"/>
    </location>
</feature>
<dbReference type="SUPFAM" id="SSF161098">
    <property type="entry name" value="MetI-like"/>
    <property type="match status" value="1"/>
</dbReference>
<keyword evidence="5 7" id="KW-1133">Transmembrane helix</keyword>
<feature type="transmembrane region" description="Helical" evidence="7">
    <location>
        <begin position="233"/>
        <end position="254"/>
    </location>
</feature>
<feature type="transmembrane region" description="Helical" evidence="7">
    <location>
        <begin position="64"/>
        <end position="90"/>
    </location>
</feature>